<dbReference type="InterPro" id="IPR001339">
    <property type="entry name" value="mRNA_cap_enzyme_adenylation"/>
</dbReference>
<dbReference type="Pfam" id="PF01331">
    <property type="entry name" value="mRNA_cap_enzyme"/>
    <property type="match status" value="1"/>
</dbReference>
<feature type="region of interest" description="Disordered" evidence="11">
    <location>
        <begin position="1328"/>
        <end position="1353"/>
    </location>
</feature>
<evidence type="ECO:0000256" key="6">
    <source>
        <dbReference type="ARBA" id="ARBA00022741"/>
    </source>
</evidence>
<dbReference type="PANTHER" id="PTHR12189:SF2">
    <property type="entry name" value="MRNA CAP GUANINE-N7 METHYLTRANSFERASE"/>
    <property type="match status" value="1"/>
</dbReference>
<dbReference type="Gene3D" id="2.40.50.140">
    <property type="entry name" value="Nucleic acid-binding proteins"/>
    <property type="match status" value="1"/>
</dbReference>
<keyword evidence="4" id="KW-0808">Transferase</keyword>
<keyword evidence="3" id="KW-0507">mRNA processing</keyword>
<proteinExistence type="predicted"/>
<evidence type="ECO:0000256" key="2">
    <source>
        <dbReference type="ARBA" id="ARBA00022603"/>
    </source>
</evidence>
<feature type="domain" description="MRNA cap 0 methyltransferase" evidence="12">
    <location>
        <begin position="822"/>
        <end position="1148"/>
    </location>
</feature>
<reference evidence="13" key="1">
    <citation type="journal article" date="2020" name="Nature">
        <title>Giant virus diversity and host interactions through global metagenomics.</title>
        <authorList>
            <person name="Schulz F."/>
            <person name="Roux S."/>
            <person name="Paez-Espino D."/>
            <person name="Jungbluth S."/>
            <person name="Walsh D.A."/>
            <person name="Denef V.J."/>
            <person name="McMahon K.D."/>
            <person name="Konstantinidis K.T."/>
            <person name="Eloe-Fadrosh E.A."/>
            <person name="Kyrpides N.C."/>
            <person name="Woyke T."/>
        </authorList>
    </citation>
    <scope>NUCLEOTIDE SEQUENCE</scope>
    <source>
        <strain evidence="13">GVMAG-M-3300009161-34</strain>
    </source>
</reference>
<evidence type="ECO:0000256" key="8">
    <source>
        <dbReference type="ARBA" id="ARBA00022884"/>
    </source>
</evidence>
<dbReference type="Gene3D" id="3.20.100.10">
    <property type="entry name" value="mRNA triphosphatase Cet1-like"/>
    <property type="match status" value="1"/>
</dbReference>
<evidence type="ECO:0000256" key="7">
    <source>
        <dbReference type="ARBA" id="ARBA00022801"/>
    </source>
</evidence>
<feature type="region of interest" description="Disordered" evidence="11">
    <location>
        <begin position="1"/>
        <end position="26"/>
    </location>
</feature>
<evidence type="ECO:0000256" key="5">
    <source>
        <dbReference type="ARBA" id="ARBA00022691"/>
    </source>
</evidence>
<dbReference type="GO" id="GO:0005525">
    <property type="term" value="F:GTP binding"/>
    <property type="evidence" value="ECO:0007669"/>
    <property type="project" value="UniProtKB-KW"/>
</dbReference>
<dbReference type="PROSITE" id="PS51562">
    <property type="entry name" value="RNA_CAP0_MT"/>
    <property type="match status" value="1"/>
</dbReference>
<feature type="region of interest" description="Disordered" evidence="11">
    <location>
        <begin position="1280"/>
        <end position="1313"/>
    </location>
</feature>
<keyword evidence="9" id="KW-0342">GTP-binding</keyword>
<dbReference type="GO" id="GO:0005524">
    <property type="term" value="F:ATP binding"/>
    <property type="evidence" value="ECO:0007669"/>
    <property type="project" value="InterPro"/>
</dbReference>
<dbReference type="GO" id="GO:0003723">
    <property type="term" value="F:RNA binding"/>
    <property type="evidence" value="ECO:0007669"/>
    <property type="project" value="UniProtKB-KW"/>
</dbReference>
<name>A0A6C0EWH6_9ZZZZ</name>
<feature type="compositionally biased region" description="Acidic residues" evidence="11">
    <location>
        <begin position="472"/>
        <end position="481"/>
    </location>
</feature>
<dbReference type="UniPathway" id="UPA00922"/>
<dbReference type="Pfam" id="PF03291">
    <property type="entry name" value="mRNA_G-N7_MeTrfase"/>
    <property type="match status" value="1"/>
</dbReference>
<evidence type="ECO:0000256" key="4">
    <source>
        <dbReference type="ARBA" id="ARBA00022679"/>
    </source>
</evidence>
<dbReference type="GO" id="GO:0004484">
    <property type="term" value="F:mRNA guanylyltransferase activity"/>
    <property type="evidence" value="ECO:0007669"/>
    <property type="project" value="InterPro"/>
</dbReference>
<evidence type="ECO:0000256" key="1">
    <source>
        <dbReference type="ARBA" id="ARBA00005129"/>
    </source>
</evidence>
<accession>A0A6C0EWH6</accession>
<dbReference type="SUPFAM" id="SSF55154">
    <property type="entry name" value="CYTH-like phosphatases"/>
    <property type="match status" value="1"/>
</dbReference>
<evidence type="ECO:0000256" key="10">
    <source>
        <dbReference type="ARBA" id="ARBA00047740"/>
    </source>
</evidence>
<keyword evidence="7" id="KW-0378">Hydrolase</keyword>
<dbReference type="PANTHER" id="PTHR12189">
    <property type="entry name" value="MRNA GUANINE-7- METHYLTRANSFERASE"/>
    <property type="match status" value="1"/>
</dbReference>
<keyword evidence="8" id="KW-0694">RNA-binding</keyword>
<dbReference type="EMBL" id="MN738964">
    <property type="protein sequence ID" value="QHT33338.1"/>
    <property type="molecule type" value="Genomic_DNA"/>
</dbReference>
<dbReference type="Gene3D" id="3.30.470.30">
    <property type="entry name" value="DNA ligase/mRNA capping enzyme"/>
    <property type="match status" value="1"/>
</dbReference>
<dbReference type="InterPro" id="IPR004971">
    <property type="entry name" value="mRNA_G-N7_MeTrfase_dom"/>
</dbReference>
<keyword evidence="6" id="KW-0547">Nucleotide-binding</keyword>
<comment type="catalytic activity">
    <reaction evidence="10">
        <text>a 5'-end triphospho-ribonucleoside in mRNA + H2O = a 5'-end diphospho-ribonucleoside in mRNA + phosphate + H(+)</text>
        <dbReference type="Rhea" id="RHEA:67004"/>
        <dbReference type="Rhea" id="RHEA-COMP:17164"/>
        <dbReference type="Rhea" id="RHEA-COMP:17165"/>
        <dbReference type="ChEBI" id="CHEBI:15377"/>
        <dbReference type="ChEBI" id="CHEBI:15378"/>
        <dbReference type="ChEBI" id="CHEBI:43474"/>
        <dbReference type="ChEBI" id="CHEBI:167616"/>
        <dbReference type="ChEBI" id="CHEBI:167618"/>
        <dbReference type="EC" id="3.6.1.74"/>
    </reaction>
    <physiologicalReaction direction="left-to-right" evidence="10">
        <dbReference type="Rhea" id="RHEA:67005"/>
    </physiologicalReaction>
</comment>
<feature type="region of interest" description="Disordered" evidence="11">
    <location>
        <begin position="471"/>
        <end position="509"/>
    </location>
</feature>
<evidence type="ECO:0000259" key="12">
    <source>
        <dbReference type="PROSITE" id="PS51562"/>
    </source>
</evidence>
<dbReference type="GO" id="GO:0140818">
    <property type="term" value="F:mRNA 5'-triphosphate monophosphatase activity"/>
    <property type="evidence" value="ECO:0007669"/>
    <property type="project" value="UniProtKB-EC"/>
</dbReference>
<dbReference type="GO" id="GO:0004482">
    <property type="term" value="F:mRNA 5'-cap (guanine-N7-)-methyltransferase activity"/>
    <property type="evidence" value="ECO:0007669"/>
    <property type="project" value="InterPro"/>
</dbReference>
<evidence type="ECO:0000313" key="13">
    <source>
        <dbReference type="EMBL" id="QHT33338.1"/>
    </source>
</evidence>
<dbReference type="InterPro" id="IPR012340">
    <property type="entry name" value="NA-bd_OB-fold"/>
</dbReference>
<evidence type="ECO:0000256" key="3">
    <source>
        <dbReference type="ARBA" id="ARBA00022664"/>
    </source>
</evidence>
<dbReference type="Gene3D" id="3.40.50.150">
    <property type="entry name" value="Vaccinia Virus protein VP39"/>
    <property type="match status" value="1"/>
</dbReference>
<dbReference type="GO" id="GO:0005634">
    <property type="term" value="C:nucleus"/>
    <property type="evidence" value="ECO:0007669"/>
    <property type="project" value="TreeGrafter"/>
</dbReference>
<feature type="compositionally biased region" description="Low complexity" evidence="11">
    <location>
        <begin position="1284"/>
        <end position="1313"/>
    </location>
</feature>
<keyword evidence="2" id="KW-0489">Methyltransferase</keyword>
<dbReference type="InterPro" id="IPR037009">
    <property type="entry name" value="mRNA_triPase_Cet1_sf"/>
</dbReference>
<dbReference type="InterPro" id="IPR039753">
    <property type="entry name" value="RG7MT1"/>
</dbReference>
<evidence type="ECO:0000256" key="9">
    <source>
        <dbReference type="ARBA" id="ARBA00023134"/>
    </source>
</evidence>
<dbReference type="SUPFAM" id="SSF53335">
    <property type="entry name" value="S-adenosyl-L-methionine-dependent methyltransferases"/>
    <property type="match status" value="1"/>
</dbReference>
<dbReference type="GO" id="GO:0004651">
    <property type="term" value="F:polynucleotide 5'-phosphatase activity"/>
    <property type="evidence" value="ECO:0007669"/>
    <property type="project" value="InterPro"/>
</dbReference>
<feature type="compositionally biased region" description="Basic and acidic residues" evidence="11">
    <location>
        <begin position="491"/>
        <end position="501"/>
    </location>
</feature>
<keyword evidence="5" id="KW-0949">S-adenosyl-L-methionine</keyword>
<dbReference type="InterPro" id="IPR029063">
    <property type="entry name" value="SAM-dependent_MTases_sf"/>
</dbReference>
<sequence length="1353" mass="152052">MSISRSKQSTSASTSTSASMPTSTSSKDMFNIMTQKYLDNVLNKHEGLSELEVKFGTKGIKQITKDDFDNVIKKLISSGFKIIKSQEYCLKVQSEFTDIATGKRKLSYIRAEIYGLNSIQTYCRTDKIDAVNFRFIKKTKAKDGDNIIPPVDFDDFNFRLSYQKESLIPQTSDVAQAIISTWENDKKIFRHINRTTLVHDDYPFHVDLSVVKESHRKDGHPILEYSFKSAKVSECEPKYEIEIEVDNSKVGAGTRVKSGVILADYLRTGIKLVLAGLQGTNFPVSYEELFKIKQQYYYLLYPEEKAKRQAANAKSSSSAGSKARQAELDEMYESGLTIKLTPNHFVGPSSYTLQLLNIAPINEDCTTPNIRNHYSVTDKADGLRKMLYIAPNGRIYLINTNMEFEFTGAVSREEKIYNTLIDGEHILHNKRGDYINLFAAFDIYFLNGSDIRHNTFINLLVEEQDLARVREELEEEPDEAEERSRMRATASRREQERKSELEAGESLRGVRKGNQESRIELLKQSLRYMKAQSVINGEIVPIRITSKKFEVATPEKDIFACSNQIISGQKSGIFEYNVDGLIYTPIHTGVGSNKVGVAGPLHKTTWDMSFKWKPLNQNTIDFLITTKKDKGLKEFVGNIFESGIDTMKSDQLQQYKTIILRVGYDERKHGYMNPCAAIIADDIPRAGDVDLEDGYKPVPFYPTNPYDPEACICNIPLREDENGVLQMFTKNDEIFDDETIVEFSYDATKPKHWRWIAERVRYDKTAEYKRGIKNYGNAYHVANNNWYSIHNPISEEMITTGRDIPDELADDDVYYNRSSGDSQTRAMRDFHNLYVKKLLITKTATKGNTLIDYAVGKAGDFPKWIEAKLSFVFGVDLSKDNIENRVDGACSRFLNYRKKFRSMPYALFVNGDSSANIKSGDAVFTEKGKQIVRALFNEGPKDEGVLGKGVYRQYGKASDGFNISSCQFALHYFFENIEKLNNFIKNLSQCTKVDGYFIGACYDGVSMFNALRSTPRGNSIALNIEAAKIWEVTKDYSQTTFDDDISSVGYAINVYQDSINKTIKEFLVNFTYFTQLMDSYGFQLIKREEANKLGLPNGTGMFSELYARMEADIQQDQSLRNRYGSAPYMNAKEKQISFYNRYFIFKKISSVDVEDVYRSVTGVHVFEEKMNRRDTKAAQMTALKFAESMGEGEGQGQGEGASSLKYRPSAAAQLQALESESEGLPEASNTVVSQLFKSVAPPASSSKIKSVKGTNLFSTGMGASSSSSLVVKKSAVLQPVAAESGSKPSSSSSSQSILEKSKAGTKSSASKLGKISPQDAIFAKLSLPEEPVSSSAILKGKSKAKKGSDDKDK</sequence>
<organism evidence="13">
    <name type="scientific">viral metagenome</name>
    <dbReference type="NCBI Taxonomy" id="1070528"/>
    <lineage>
        <taxon>unclassified sequences</taxon>
        <taxon>metagenomes</taxon>
        <taxon>organismal metagenomes</taxon>
    </lineage>
</organism>
<dbReference type="SUPFAM" id="SSF56091">
    <property type="entry name" value="DNA ligase/mRNA capping enzyme, catalytic domain"/>
    <property type="match status" value="1"/>
</dbReference>
<evidence type="ECO:0000256" key="11">
    <source>
        <dbReference type="SAM" id="MobiDB-lite"/>
    </source>
</evidence>
<dbReference type="InterPro" id="IPR033469">
    <property type="entry name" value="CYTH-like_dom_sf"/>
</dbReference>
<protein>
    <recommendedName>
        <fullName evidence="12">mRNA cap 0 methyltransferase domain-containing protein</fullName>
    </recommendedName>
</protein>
<comment type="pathway">
    <text evidence="1">mRNA processing; mRNA capping.</text>
</comment>